<dbReference type="GO" id="GO:0005096">
    <property type="term" value="F:GTPase activator activity"/>
    <property type="evidence" value="ECO:0007669"/>
    <property type="project" value="UniProtKB-KW"/>
</dbReference>
<dbReference type="PANTHER" id="PTHR22957">
    <property type="entry name" value="TBC1 DOMAIN FAMILY MEMBER GTPASE-ACTIVATING PROTEIN"/>
    <property type="match status" value="1"/>
</dbReference>
<dbReference type="SMART" id="SM00164">
    <property type="entry name" value="TBC"/>
    <property type="match status" value="1"/>
</dbReference>
<evidence type="ECO:0000313" key="4">
    <source>
        <dbReference type="EMBL" id="QBM87674.1"/>
    </source>
</evidence>
<dbReference type="PROSITE" id="PS50086">
    <property type="entry name" value="TBC_RABGAP"/>
    <property type="match status" value="1"/>
</dbReference>
<accession>A0A4P6XPN8</accession>
<dbReference type="STRING" id="2163413.A0A4P6XPN8"/>
<proteinExistence type="predicted"/>
<dbReference type="AlphaFoldDB" id="A0A4P6XPN8"/>
<dbReference type="EMBL" id="CP034457">
    <property type="protein sequence ID" value="QBM87674.1"/>
    <property type="molecule type" value="Genomic_DNA"/>
</dbReference>
<reference evidence="5" key="1">
    <citation type="submission" date="2019-03" db="EMBL/GenBank/DDBJ databases">
        <title>Snf2 controls pulcherriminic acid biosynthesis and connects pigmentation and antifungal activity of the yeast Metschnikowia pulcherrima.</title>
        <authorList>
            <person name="Gore-Lloyd D."/>
            <person name="Sumann I."/>
            <person name="Brachmann A.O."/>
            <person name="Schneeberger K."/>
            <person name="Ortiz-Merino R.A."/>
            <person name="Moreno-Beltran M."/>
            <person name="Schlaefli M."/>
            <person name="Kirner P."/>
            <person name="Santos Kron A."/>
            <person name="Wolfe K.H."/>
            <person name="Piel J."/>
            <person name="Ahrens C.H."/>
            <person name="Henk D."/>
            <person name="Freimoser F.M."/>
        </authorList>
    </citation>
    <scope>NUCLEOTIDE SEQUENCE [LARGE SCALE GENOMIC DNA]</scope>
    <source>
        <strain evidence="5">APC 1.2</strain>
    </source>
</reference>
<dbReference type="SUPFAM" id="SSF47923">
    <property type="entry name" value="Ypt/Rab-GAP domain of gyp1p"/>
    <property type="match status" value="2"/>
</dbReference>
<evidence type="ECO:0000313" key="5">
    <source>
        <dbReference type="Proteomes" id="UP000292447"/>
    </source>
</evidence>
<dbReference type="Pfam" id="PF00566">
    <property type="entry name" value="RabGAP-TBC"/>
    <property type="match status" value="1"/>
</dbReference>
<dbReference type="Proteomes" id="UP000292447">
    <property type="component" value="Chromosome II"/>
</dbReference>
<gene>
    <name evidence="4" type="primary">MPUL0B08810</name>
    <name evidence="4" type="ORF">METSCH_B08810</name>
</gene>
<keyword evidence="1" id="KW-0343">GTPase activation</keyword>
<feature type="domain" description="Rab-GAP TBC" evidence="3">
    <location>
        <begin position="401"/>
        <end position="647"/>
    </location>
</feature>
<dbReference type="Gene3D" id="1.10.472.80">
    <property type="entry name" value="Ypt/Rab-GAP domain of gyp1p, domain 3"/>
    <property type="match status" value="1"/>
</dbReference>
<keyword evidence="5" id="KW-1185">Reference proteome</keyword>
<evidence type="ECO:0000256" key="2">
    <source>
        <dbReference type="SAM" id="MobiDB-lite"/>
    </source>
</evidence>
<dbReference type="InterPro" id="IPR000195">
    <property type="entry name" value="Rab-GAP-TBC_dom"/>
</dbReference>
<evidence type="ECO:0000259" key="3">
    <source>
        <dbReference type="PROSITE" id="PS50086"/>
    </source>
</evidence>
<dbReference type="Gene3D" id="1.10.8.270">
    <property type="entry name" value="putative rabgap domain of human tbc1 domain family member 14 like domains"/>
    <property type="match status" value="1"/>
</dbReference>
<organism evidence="4 5">
    <name type="scientific">Metschnikowia aff. pulcherrima</name>
    <dbReference type="NCBI Taxonomy" id="2163413"/>
    <lineage>
        <taxon>Eukaryota</taxon>
        <taxon>Fungi</taxon>
        <taxon>Dikarya</taxon>
        <taxon>Ascomycota</taxon>
        <taxon>Saccharomycotina</taxon>
        <taxon>Pichiomycetes</taxon>
        <taxon>Metschnikowiaceae</taxon>
        <taxon>Metschnikowia</taxon>
    </lineage>
</organism>
<name>A0A4P6XPN8_9ASCO</name>
<dbReference type="InterPro" id="IPR035969">
    <property type="entry name" value="Rab-GAP_TBC_sf"/>
</dbReference>
<dbReference type="PANTHER" id="PTHR22957:SF502">
    <property type="entry name" value="SMALL G PROTEIN SIGNALING MODULATOR 2-RELATED"/>
    <property type="match status" value="1"/>
</dbReference>
<feature type="compositionally biased region" description="Polar residues" evidence="2">
    <location>
        <begin position="485"/>
        <end position="506"/>
    </location>
</feature>
<protein>
    <submittedName>
        <fullName evidence="4">Rab-GTPase-TBC domain-containing protein</fullName>
    </submittedName>
</protein>
<evidence type="ECO:0000256" key="1">
    <source>
        <dbReference type="ARBA" id="ARBA00022468"/>
    </source>
</evidence>
<feature type="region of interest" description="Disordered" evidence="2">
    <location>
        <begin position="477"/>
        <end position="510"/>
    </location>
</feature>
<sequence length="757" mass="87708">MSSAPSSSSNKVELLYVKSKAYLHPTTSKKDNVPGFLTLSRPRLGNVTNKDILLSFTPEFMLSKDELEMYKAVDLDNGTFGISDQLQSLLVTEIGKSQKDSRKTSQKVHLANKPSASLDGTGAFCVSLSHIYLIQFRTPSLGWWYGSIIIHSRSREKFPVVFFHDDESPLTLQKQKLKNQSFDPFGEDGAMYWGGQDFLLVLKGLIAVDRSTVEPSVYLIDPSSSDLVNFSPYGQDKSTDASGPKVKPEPYKLPDFNKMIATAKWKVLETVATLGLRTKNQVADIIDERVPQGVVKLIFSKPEVQKISNDFDSARIYLAKWAVQVKEEAEQSQREFMLEDAVYARINKELDNESKLLTPQEISNTSRRKPVSSVEWNGFFDHEGRLTLTTDEVKKRIFHGGLENNVRKEAWPFLLGVYAWDSSKRDREATKQSLQSSYCDFKRRWAEDELKRETDFWKDQKVRIEKDVHRNDRHLDLFKDKKKSTPNGPQNTSAAGIANSRESSPETPDEDLEWNLANIENVHLFRMREILLTFNEYNTNLGYVQGMTDLLSPIYVVFQDEVLSFWTFAGFMERMERNFVRDQSGMKKQMLVLNELVQFMLPDLFRHLEKCESTDLFFFFRMLLVWYKREFEWEEVNTLWEALWTDYYSSQYHLFLALAVLSDNERIMKQNLRRFDEVLKYMNDLLGRMKLHDLLVRSELLFLRFRRMVDLIDRETTNSTSSSDSQQMKINPDLRQLLSRKIVVQKEEVRPEGVGGG</sequence>